<keyword evidence="2" id="KW-1185">Reference proteome</keyword>
<comment type="caution">
    <text evidence="1">The sequence shown here is derived from an EMBL/GenBank/DDBJ whole genome shotgun (WGS) entry which is preliminary data.</text>
</comment>
<dbReference type="EMBL" id="JAKJXO020000001">
    <property type="protein sequence ID" value="KAL1613217.1"/>
    <property type="molecule type" value="Genomic_DNA"/>
</dbReference>
<sequence>MDFVRNVLGTPVPKVLAWNSKAQDNPVGAEYIIMEKAQGIELEKIWPSMNIKNRLALVENIAGFQKAWTSISFKRFGSLYYANDLDESSESEPLYVDANGIDTIDERFAIGPSTGREMVDNGRATVQFDRGPCKIHVF</sequence>
<dbReference type="InterPro" id="IPR051035">
    <property type="entry name" value="Mito_inheritance_9"/>
</dbReference>
<dbReference type="Proteomes" id="UP001521785">
    <property type="component" value="Unassembled WGS sequence"/>
</dbReference>
<organism evidence="1 2">
    <name type="scientific">Paraconiothyrium brasiliense</name>
    <dbReference type="NCBI Taxonomy" id="300254"/>
    <lineage>
        <taxon>Eukaryota</taxon>
        <taxon>Fungi</taxon>
        <taxon>Dikarya</taxon>
        <taxon>Ascomycota</taxon>
        <taxon>Pezizomycotina</taxon>
        <taxon>Dothideomycetes</taxon>
        <taxon>Pleosporomycetidae</taxon>
        <taxon>Pleosporales</taxon>
        <taxon>Massarineae</taxon>
        <taxon>Didymosphaeriaceae</taxon>
        <taxon>Paraconiothyrium</taxon>
    </lineage>
</organism>
<gene>
    <name evidence="1" type="ORF">SLS60_001449</name>
</gene>
<dbReference type="PANTHER" id="PTHR36091:SF2">
    <property type="entry name" value="AMINOGLYCOSIDE PHOSPHOTRANSFERASE DOMAIN-CONTAINING PROTEIN"/>
    <property type="match status" value="1"/>
</dbReference>
<dbReference type="PANTHER" id="PTHR36091">
    <property type="entry name" value="ALTERED INHERITANCE OF MITOCHONDRIA PROTEIN 9, MITOCHONDRIAL"/>
    <property type="match status" value="1"/>
</dbReference>
<proteinExistence type="predicted"/>
<reference evidence="1 2" key="1">
    <citation type="submission" date="2024-02" db="EMBL/GenBank/DDBJ databases">
        <title>De novo assembly and annotation of 12 fungi associated with fruit tree decline syndrome in Ontario, Canada.</title>
        <authorList>
            <person name="Sulman M."/>
            <person name="Ellouze W."/>
            <person name="Ilyukhin E."/>
        </authorList>
    </citation>
    <scope>NUCLEOTIDE SEQUENCE [LARGE SCALE GENOMIC DNA]</scope>
    <source>
        <strain evidence="1 2">M42-189</strain>
    </source>
</reference>
<evidence type="ECO:0008006" key="3">
    <source>
        <dbReference type="Google" id="ProtNLM"/>
    </source>
</evidence>
<name>A0ABR3S954_9PLEO</name>
<accession>A0ABR3S954</accession>
<protein>
    <recommendedName>
        <fullName evidence="3">Phosphotransferase enzyme family protein</fullName>
    </recommendedName>
</protein>
<evidence type="ECO:0000313" key="2">
    <source>
        <dbReference type="Proteomes" id="UP001521785"/>
    </source>
</evidence>
<evidence type="ECO:0000313" key="1">
    <source>
        <dbReference type="EMBL" id="KAL1613217.1"/>
    </source>
</evidence>